<sequence>MDLNVLGFNQEKVIKIKNIKIEKRKNTEKEITQTLGIDDLYILNRLFNFRGSLKTINKIIDNKVFFWISYKTLLESMPILDITTDSLGRRFKKYEEMGLIERSKENEANGKKGCFSFIHITVKLEDLRTNENLEMRDEQGNDYGDNKTKVPALKTETLRRQQAKASCDDIGTKNIKEIKGKEKKEKERKTDINSIEKVKVKLKDVLGQSVENPQILDSKVSKISALVVSLGLEKVMETLDKIKENKFLMDLRKKKGDLNFLNYILGLEKFTDIAFGAHDPFKKDDTLSAEELKQCFKEEEDSWLT</sequence>
<gene>
    <name evidence="1" type="ordered locus">Sterm_1248</name>
</gene>
<dbReference type="HOGENOM" id="CLU_911819_0_0_0"/>
<evidence type="ECO:0000313" key="1">
    <source>
        <dbReference type="EMBL" id="ACZ08115.1"/>
    </source>
</evidence>
<dbReference type="Proteomes" id="UP000000845">
    <property type="component" value="Chromosome"/>
</dbReference>
<dbReference type="STRING" id="526218.Sterm_1248"/>
<keyword evidence="2" id="KW-1185">Reference proteome</keyword>
<dbReference type="AlphaFoldDB" id="D1AH81"/>
<name>D1AH81_SEBTE</name>
<dbReference type="EMBL" id="CP001739">
    <property type="protein sequence ID" value="ACZ08115.1"/>
    <property type="molecule type" value="Genomic_DNA"/>
</dbReference>
<reference evidence="1 2" key="2">
    <citation type="journal article" date="2010" name="Stand. Genomic Sci.">
        <title>Complete genome sequence of Sebaldella termitidis type strain (NCTC 11300).</title>
        <authorList>
            <person name="Harmon-Smith M."/>
            <person name="Celia L."/>
            <person name="Chertkov O."/>
            <person name="Lapidus A."/>
            <person name="Copeland A."/>
            <person name="Glavina Del Rio T."/>
            <person name="Nolan M."/>
            <person name="Lucas S."/>
            <person name="Tice H."/>
            <person name="Cheng J.F."/>
            <person name="Han C."/>
            <person name="Detter J.C."/>
            <person name="Bruce D."/>
            <person name="Goodwin L."/>
            <person name="Pitluck S."/>
            <person name="Pati A."/>
            <person name="Liolios K."/>
            <person name="Ivanova N."/>
            <person name="Mavromatis K."/>
            <person name="Mikhailova N."/>
            <person name="Chen A."/>
            <person name="Palaniappan K."/>
            <person name="Land M."/>
            <person name="Hauser L."/>
            <person name="Chang Y.J."/>
            <person name="Jeffries C.D."/>
            <person name="Brettin T."/>
            <person name="Goker M."/>
            <person name="Beck B."/>
            <person name="Bristow J."/>
            <person name="Eisen J.A."/>
            <person name="Markowitz V."/>
            <person name="Hugenholtz P."/>
            <person name="Kyrpides N.C."/>
            <person name="Klenk H.P."/>
            <person name="Chen F."/>
        </authorList>
    </citation>
    <scope>NUCLEOTIDE SEQUENCE [LARGE SCALE GENOMIC DNA]</scope>
    <source>
        <strain evidence="2">ATCC 33386 / NCTC 11300</strain>
    </source>
</reference>
<organism evidence="1 2">
    <name type="scientific">Sebaldella termitidis (strain ATCC 33386 / NCTC 11300)</name>
    <dbReference type="NCBI Taxonomy" id="526218"/>
    <lineage>
        <taxon>Bacteria</taxon>
        <taxon>Fusobacteriati</taxon>
        <taxon>Fusobacteriota</taxon>
        <taxon>Fusobacteriia</taxon>
        <taxon>Fusobacteriales</taxon>
        <taxon>Leptotrichiaceae</taxon>
        <taxon>Sebaldella</taxon>
    </lineage>
</organism>
<reference evidence="2" key="1">
    <citation type="submission" date="2009-09" db="EMBL/GenBank/DDBJ databases">
        <title>The complete chromosome of Sebaldella termitidis ATCC 33386.</title>
        <authorList>
            <consortium name="US DOE Joint Genome Institute (JGI-PGF)"/>
            <person name="Lucas S."/>
            <person name="Copeland A."/>
            <person name="Lapidus A."/>
            <person name="Glavina del Rio T."/>
            <person name="Dalin E."/>
            <person name="Tice H."/>
            <person name="Bruce D."/>
            <person name="Goodwin L."/>
            <person name="Pitluck S."/>
            <person name="Kyrpides N."/>
            <person name="Mavromatis K."/>
            <person name="Ivanova N."/>
            <person name="Mikhailova N."/>
            <person name="Sims D."/>
            <person name="Meincke L."/>
            <person name="Brettin T."/>
            <person name="Detter J.C."/>
            <person name="Han C."/>
            <person name="Larimer F."/>
            <person name="Land M."/>
            <person name="Hauser L."/>
            <person name="Markowitz V."/>
            <person name="Cheng J.F."/>
            <person name="Hugenholtz P."/>
            <person name="Woyke T."/>
            <person name="Wu D."/>
            <person name="Eisen J.A."/>
        </authorList>
    </citation>
    <scope>NUCLEOTIDE SEQUENCE [LARGE SCALE GENOMIC DNA]</scope>
    <source>
        <strain evidence="2">ATCC 33386 / NCTC 11300</strain>
    </source>
</reference>
<protein>
    <submittedName>
        <fullName evidence="1">Uncharacterized protein</fullName>
    </submittedName>
</protein>
<dbReference type="KEGG" id="str:Sterm_1248"/>
<dbReference type="RefSeq" id="WP_012860711.1">
    <property type="nucleotide sequence ID" value="NC_013517.1"/>
</dbReference>
<proteinExistence type="predicted"/>
<evidence type="ECO:0000313" key="2">
    <source>
        <dbReference type="Proteomes" id="UP000000845"/>
    </source>
</evidence>
<accession>D1AH81</accession>